<dbReference type="Proteomes" id="UP000265520">
    <property type="component" value="Unassembled WGS sequence"/>
</dbReference>
<accession>A0A392QQ42</accession>
<organism evidence="1 2">
    <name type="scientific">Trifolium medium</name>
    <dbReference type="NCBI Taxonomy" id="97028"/>
    <lineage>
        <taxon>Eukaryota</taxon>
        <taxon>Viridiplantae</taxon>
        <taxon>Streptophyta</taxon>
        <taxon>Embryophyta</taxon>
        <taxon>Tracheophyta</taxon>
        <taxon>Spermatophyta</taxon>
        <taxon>Magnoliopsida</taxon>
        <taxon>eudicotyledons</taxon>
        <taxon>Gunneridae</taxon>
        <taxon>Pentapetalae</taxon>
        <taxon>rosids</taxon>
        <taxon>fabids</taxon>
        <taxon>Fabales</taxon>
        <taxon>Fabaceae</taxon>
        <taxon>Papilionoideae</taxon>
        <taxon>50 kb inversion clade</taxon>
        <taxon>NPAAA clade</taxon>
        <taxon>Hologalegina</taxon>
        <taxon>IRL clade</taxon>
        <taxon>Trifolieae</taxon>
        <taxon>Trifolium</taxon>
    </lineage>
</organism>
<protein>
    <submittedName>
        <fullName evidence="1">Uncharacterized protein</fullName>
    </submittedName>
</protein>
<dbReference type="EMBL" id="LXQA010150395">
    <property type="protein sequence ID" value="MCI25954.1"/>
    <property type="molecule type" value="Genomic_DNA"/>
</dbReference>
<feature type="non-terminal residue" evidence="1">
    <location>
        <position position="20"/>
    </location>
</feature>
<proteinExistence type="predicted"/>
<dbReference type="AlphaFoldDB" id="A0A392QQ42"/>
<reference evidence="1 2" key="1">
    <citation type="journal article" date="2018" name="Front. Plant Sci.">
        <title>Red Clover (Trifolium pratense) and Zigzag Clover (T. medium) - A Picture of Genomic Similarities and Differences.</title>
        <authorList>
            <person name="Dluhosova J."/>
            <person name="Istvanek J."/>
            <person name="Nedelnik J."/>
            <person name="Repkova J."/>
        </authorList>
    </citation>
    <scope>NUCLEOTIDE SEQUENCE [LARGE SCALE GENOMIC DNA]</scope>
    <source>
        <strain evidence="2">cv. 10/8</strain>
        <tissue evidence="1">Leaf</tissue>
    </source>
</reference>
<evidence type="ECO:0000313" key="2">
    <source>
        <dbReference type="Proteomes" id="UP000265520"/>
    </source>
</evidence>
<name>A0A392QQ42_9FABA</name>
<evidence type="ECO:0000313" key="1">
    <source>
        <dbReference type="EMBL" id="MCI25954.1"/>
    </source>
</evidence>
<comment type="caution">
    <text evidence="1">The sequence shown here is derived from an EMBL/GenBank/DDBJ whole genome shotgun (WGS) entry which is preliminary data.</text>
</comment>
<sequence length="20" mass="2351">MKEEFPGVWNGYMITTMGMQ</sequence>
<keyword evidence="2" id="KW-1185">Reference proteome</keyword>